<accession>U4TTG1</accession>
<gene>
    <name evidence="2" type="ORF">L248_2848</name>
</gene>
<protein>
    <recommendedName>
        <fullName evidence="1">HTH cro/C1-type domain-containing protein</fullName>
    </recommendedName>
</protein>
<name>U4TTG1_9LACO</name>
<organism evidence="2 3">
    <name type="scientific">Schleiferilactobacillus shenzhenensis LY-73</name>
    <dbReference type="NCBI Taxonomy" id="1231336"/>
    <lineage>
        <taxon>Bacteria</taxon>
        <taxon>Bacillati</taxon>
        <taxon>Bacillota</taxon>
        <taxon>Bacilli</taxon>
        <taxon>Lactobacillales</taxon>
        <taxon>Lactobacillaceae</taxon>
        <taxon>Schleiferilactobacillus</taxon>
    </lineage>
</organism>
<reference evidence="3" key="1">
    <citation type="journal article" date="2013" name="Genome Announc.">
        <title>Whole-Genome Sequencing of Lactobacillus shenzhenensis Strain LY-73T.</title>
        <authorList>
            <person name="Lin Z."/>
            <person name="Liu Z."/>
            <person name="Yang R."/>
            <person name="Zou Y."/>
            <person name="Wan D."/>
            <person name="Chen J."/>
            <person name="Guo M."/>
            <person name="Zhao J."/>
            <person name="Fang C."/>
            <person name="Yang R."/>
            <person name="Liu F."/>
        </authorList>
    </citation>
    <scope>NUCLEOTIDE SEQUENCE [LARGE SCALE GENOMIC DNA]</scope>
    <source>
        <strain evidence="3">LY-73</strain>
    </source>
</reference>
<dbReference type="AlphaFoldDB" id="U4TTG1"/>
<evidence type="ECO:0000313" key="3">
    <source>
        <dbReference type="Proteomes" id="UP000030647"/>
    </source>
</evidence>
<dbReference type="EMBL" id="KI271588">
    <property type="protein sequence ID" value="ERL65173.1"/>
    <property type="molecule type" value="Genomic_DNA"/>
</dbReference>
<proteinExistence type="predicted"/>
<sequence length="300" mass="33963">MVVADNSWIGPKFQALRKERGVTLKEATDGICSVAALSKFENGKAQLSATDMVALVNRLHLDWSLFVPKSERYFNGTFSQAFSAFRSYPSYIAWKEFSRKMTIMEENRQPQNRSGIFAAHLIGHILYPDMVPLNPLIVDRTVDYLFRMTDWSEADKILASALIKVRPSSVDSAEHYMTDRAKAHVNLRDALRADVPLVTQLALLRGRQGHFQQAHALIELVQKIGSPGDGGEYPVAEIRLTEFAITVLEQPKQAQRFKQEFVKLINGFTLFGADNYLSQFIEWNQLTFMLVAQGDDHHEG</sequence>
<dbReference type="GO" id="GO:0003677">
    <property type="term" value="F:DNA binding"/>
    <property type="evidence" value="ECO:0007669"/>
    <property type="project" value="InterPro"/>
</dbReference>
<dbReference type="RefSeq" id="WP_022529433.1">
    <property type="nucleotide sequence ID" value="NZ_KI271588.1"/>
</dbReference>
<dbReference type="Gene3D" id="1.25.40.10">
    <property type="entry name" value="Tetratricopeptide repeat domain"/>
    <property type="match status" value="1"/>
</dbReference>
<dbReference type="OrthoDB" id="2293551at2"/>
<dbReference type="eggNOG" id="COG1396">
    <property type="taxonomic scope" value="Bacteria"/>
</dbReference>
<dbReference type="SMART" id="SM00530">
    <property type="entry name" value="HTH_XRE"/>
    <property type="match status" value="1"/>
</dbReference>
<dbReference type="InterPro" id="IPR010982">
    <property type="entry name" value="Lambda_DNA-bd_dom_sf"/>
</dbReference>
<dbReference type="HOGENOM" id="CLU_917614_0_0_9"/>
<feature type="domain" description="HTH cro/C1-type" evidence="1">
    <location>
        <begin position="13"/>
        <end position="66"/>
    </location>
</feature>
<dbReference type="PROSITE" id="PS50943">
    <property type="entry name" value="HTH_CROC1"/>
    <property type="match status" value="1"/>
</dbReference>
<dbReference type="InterPro" id="IPR001387">
    <property type="entry name" value="Cro/C1-type_HTH"/>
</dbReference>
<dbReference type="Pfam" id="PF01381">
    <property type="entry name" value="HTH_3"/>
    <property type="match status" value="1"/>
</dbReference>
<dbReference type="InterPro" id="IPR011990">
    <property type="entry name" value="TPR-like_helical_dom_sf"/>
</dbReference>
<dbReference type="CDD" id="cd00093">
    <property type="entry name" value="HTH_XRE"/>
    <property type="match status" value="1"/>
</dbReference>
<evidence type="ECO:0000259" key="1">
    <source>
        <dbReference type="PROSITE" id="PS50943"/>
    </source>
</evidence>
<dbReference type="SUPFAM" id="SSF47413">
    <property type="entry name" value="lambda repressor-like DNA-binding domains"/>
    <property type="match status" value="1"/>
</dbReference>
<keyword evidence="3" id="KW-1185">Reference proteome</keyword>
<evidence type="ECO:0000313" key="2">
    <source>
        <dbReference type="EMBL" id="ERL65173.1"/>
    </source>
</evidence>
<dbReference type="PANTHER" id="PTHR37038">
    <property type="entry name" value="TRANSCRIPTIONAL REGULATOR-RELATED"/>
    <property type="match status" value="1"/>
</dbReference>
<dbReference type="Proteomes" id="UP000030647">
    <property type="component" value="Unassembled WGS sequence"/>
</dbReference>
<dbReference type="InterPro" id="IPR053163">
    <property type="entry name" value="HTH-type_regulator_Rgg"/>
</dbReference>